<dbReference type="Pfam" id="PF01370">
    <property type="entry name" value="Epimerase"/>
    <property type="match status" value="1"/>
</dbReference>
<keyword evidence="4" id="KW-1185">Reference proteome</keyword>
<dbReference type="PANTHER" id="PTHR43000">
    <property type="entry name" value="DTDP-D-GLUCOSE 4,6-DEHYDRATASE-RELATED"/>
    <property type="match status" value="1"/>
</dbReference>
<sequence>MRAVVTGGAGFIGSTLVDALIARDDDVLIIDDLSRGSVDNVRDALDRGAELVEADVRDRTTVHSVLARFRPDAVHHLAAQIDVRRSMTDPQHDASVNVLGTLSVLEAAADAAVGAVVVCSTGGAIYGDDAPLPTPETRHPAPESPYGLGKLAAENYTRFYARTRGLPALVLRFANVYGPRQHPSGGAGVVSLFCDAALRGDTPVIFGDGEQTRDFLFVGDVARAALAASDALGAGRLAGRVYNVGTGSQVSIGELAAAVGRVAGTEPGRFLPRHEPARPGEIRHSCLDPALGRTELGLSGPTPLDEGLARTWAWHAAVAAPVAR</sequence>
<dbReference type="OrthoDB" id="9801785at2"/>
<accession>A0A1I5CK97</accession>
<dbReference type="SUPFAM" id="SSF51735">
    <property type="entry name" value="NAD(P)-binding Rossmann-fold domains"/>
    <property type="match status" value="1"/>
</dbReference>
<reference evidence="3 4" key="1">
    <citation type="submission" date="2016-10" db="EMBL/GenBank/DDBJ databases">
        <authorList>
            <person name="de Groot N.N."/>
        </authorList>
    </citation>
    <scope>NUCLEOTIDE SEQUENCE [LARGE SCALE GENOMIC DNA]</scope>
    <source>
        <strain evidence="3 4">CGMCC 4.1877</strain>
    </source>
</reference>
<dbReference type="InterPro" id="IPR036291">
    <property type="entry name" value="NAD(P)-bd_dom_sf"/>
</dbReference>
<organism evidence="3 4">
    <name type="scientific">Pseudonocardia ammonioxydans</name>
    <dbReference type="NCBI Taxonomy" id="260086"/>
    <lineage>
        <taxon>Bacteria</taxon>
        <taxon>Bacillati</taxon>
        <taxon>Actinomycetota</taxon>
        <taxon>Actinomycetes</taxon>
        <taxon>Pseudonocardiales</taxon>
        <taxon>Pseudonocardiaceae</taxon>
        <taxon>Pseudonocardia</taxon>
    </lineage>
</organism>
<evidence type="ECO:0000313" key="4">
    <source>
        <dbReference type="Proteomes" id="UP000199614"/>
    </source>
</evidence>
<evidence type="ECO:0000256" key="1">
    <source>
        <dbReference type="ARBA" id="ARBA00007637"/>
    </source>
</evidence>
<proteinExistence type="inferred from homology"/>
<evidence type="ECO:0000313" key="3">
    <source>
        <dbReference type="EMBL" id="SFN87333.1"/>
    </source>
</evidence>
<dbReference type="Gene3D" id="3.90.25.10">
    <property type="entry name" value="UDP-galactose 4-epimerase, domain 1"/>
    <property type="match status" value="1"/>
</dbReference>
<dbReference type="Proteomes" id="UP000199614">
    <property type="component" value="Unassembled WGS sequence"/>
</dbReference>
<dbReference type="RefSeq" id="WP_093347506.1">
    <property type="nucleotide sequence ID" value="NZ_FOUY01000023.1"/>
</dbReference>
<evidence type="ECO:0000259" key="2">
    <source>
        <dbReference type="Pfam" id="PF01370"/>
    </source>
</evidence>
<dbReference type="InterPro" id="IPR001509">
    <property type="entry name" value="Epimerase_deHydtase"/>
</dbReference>
<dbReference type="AlphaFoldDB" id="A0A1I5CK97"/>
<name>A0A1I5CK97_PSUAM</name>
<dbReference type="Gene3D" id="3.40.50.720">
    <property type="entry name" value="NAD(P)-binding Rossmann-like Domain"/>
    <property type="match status" value="1"/>
</dbReference>
<dbReference type="STRING" id="260086.SAMN05216207_102348"/>
<dbReference type="EMBL" id="FOUY01000023">
    <property type="protein sequence ID" value="SFN87333.1"/>
    <property type="molecule type" value="Genomic_DNA"/>
</dbReference>
<feature type="domain" description="NAD-dependent epimerase/dehydratase" evidence="2">
    <location>
        <begin position="4"/>
        <end position="245"/>
    </location>
</feature>
<gene>
    <name evidence="3" type="ORF">SAMN05216207_102348</name>
</gene>
<comment type="similarity">
    <text evidence="1">Belongs to the NAD(P)-dependent epimerase/dehydratase family.</text>
</comment>
<protein>
    <submittedName>
        <fullName evidence="3">UDP-glucose 4-epimerase</fullName>
    </submittedName>
</protein>